<gene>
    <name evidence="2" type="ORF">BTJ39_13865</name>
</gene>
<dbReference type="Proteomes" id="UP000190667">
    <property type="component" value="Unassembled WGS sequence"/>
</dbReference>
<comment type="caution">
    <text evidence="2">The sequence shown here is derived from an EMBL/GenBank/DDBJ whole genome shotgun (WGS) entry which is preliminary data.</text>
</comment>
<protein>
    <submittedName>
        <fullName evidence="2">MarR family transcriptional regulator</fullName>
    </submittedName>
</protein>
<dbReference type="InterPro" id="IPR052526">
    <property type="entry name" value="HTH-type_Bedaq_tolerance"/>
</dbReference>
<reference evidence="2 3" key="1">
    <citation type="submission" date="2016-12" db="EMBL/GenBank/DDBJ databases">
        <title>Izhakiella australiana sp. nov. of genus Izhakiella isolated from Australian desert.</title>
        <authorList>
            <person name="Ji M."/>
        </authorList>
    </citation>
    <scope>NUCLEOTIDE SEQUENCE [LARGE SCALE GENOMIC DNA]</scope>
    <source>
        <strain evidence="2 3">D4N98</strain>
    </source>
</reference>
<dbReference type="GO" id="GO:0003700">
    <property type="term" value="F:DNA-binding transcription factor activity"/>
    <property type="evidence" value="ECO:0007669"/>
    <property type="project" value="InterPro"/>
</dbReference>
<evidence type="ECO:0000259" key="1">
    <source>
        <dbReference type="SMART" id="SM00347"/>
    </source>
</evidence>
<sequence length="146" mass="16236">MKDILQTAAELRQAVGKLRRRLREEAPGGELTWSQIAVLGHIERNGPMTVTDLAHAEGMRSQSMGAIVAALQLAGMLRGEPDPQDGRKTQYRSTARCGEFIRANRALRDDWLAATIDRELNANEQQLLQQAIGLLQRIAVSDIHRN</sequence>
<dbReference type="SUPFAM" id="SSF46785">
    <property type="entry name" value="Winged helix' DNA-binding domain"/>
    <property type="match status" value="1"/>
</dbReference>
<dbReference type="InterPro" id="IPR000835">
    <property type="entry name" value="HTH_MarR-typ"/>
</dbReference>
<accession>A0A1S8YL16</accession>
<dbReference type="InterPro" id="IPR036390">
    <property type="entry name" value="WH_DNA-bd_sf"/>
</dbReference>
<keyword evidence="3" id="KW-1185">Reference proteome</keyword>
<dbReference type="Gene3D" id="1.10.10.10">
    <property type="entry name" value="Winged helix-like DNA-binding domain superfamily/Winged helix DNA-binding domain"/>
    <property type="match status" value="1"/>
</dbReference>
<proteinExistence type="predicted"/>
<dbReference type="InterPro" id="IPR036388">
    <property type="entry name" value="WH-like_DNA-bd_sf"/>
</dbReference>
<dbReference type="AlphaFoldDB" id="A0A1S8YL16"/>
<dbReference type="PANTHER" id="PTHR39515:SF2">
    <property type="entry name" value="HTH-TYPE TRANSCRIPTIONAL REGULATOR RV0880"/>
    <property type="match status" value="1"/>
</dbReference>
<dbReference type="PANTHER" id="PTHR39515">
    <property type="entry name" value="CONSERVED PROTEIN"/>
    <property type="match status" value="1"/>
</dbReference>
<name>A0A1S8YL16_9GAMM</name>
<dbReference type="Pfam" id="PF12802">
    <property type="entry name" value="MarR_2"/>
    <property type="match status" value="1"/>
</dbReference>
<dbReference type="STRING" id="1926881.BTJ39_13865"/>
<dbReference type="Gene3D" id="1.10.287.100">
    <property type="match status" value="1"/>
</dbReference>
<dbReference type="OrthoDB" id="3215377at2"/>
<organism evidence="2 3">
    <name type="scientific">Izhakiella australiensis</name>
    <dbReference type="NCBI Taxonomy" id="1926881"/>
    <lineage>
        <taxon>Bacteria</taxon>
        <taxon>Pseudomonadati</taxon>
        <taxon>Pseudomonadota</taxon>
        <taxon>Gammaproteobacteria</taxon>
        <taxon>Enterobacterales</taxon>
        <taxon>Erwiniaceae</taxon>
        <taxon>Izhakiella</taxon>
    </lineage>
</organism>
<evidence type="ECO:0000313" key="3">
    <source>
        <dbReference type="Proteomes" id="UP000190667"/>
    </source>
</evidence>
<evidence type="ECO:0000313" key="2">
    <source>
        <dbReference type="EMBL" id="OON39363.1"/>
    </source>
</evidence>
<dbReference type="RefSeq" id="WP_078003296.1">
    <property type="nucleotide sequence ID" value="NZ_MRUL01000009.1"/>
</dbReference>
<dbReference type="SMART" id="SM00347">
    <property type="entry name" value="HTH_MARR"/>
    <property type="match status" value="1"/>
</dbReference>
<feature type="domain" description="HTH marR-type" evidence="1">
    <location>
        <begin position="24"/>
        <end position="125"/>
    </location>
</feature>
<dbReference type="EMBL" id="MRUL01000009">
    <property type="protein sequence ID" value="OON39363.1"/>
    <property type="molecule type" value="Genomic_DNA"/>
</dbReference>